<name>D8RFH1_SELML</name>
<dbReference type="InterPro" id="IPR036047">
    <property type="entry name" value="F-box-like_dom_sf"/>
</dbReference>
<accession>D8RFH1</accession>
<dbReference type="PANTHER" id="PTHR46344">
    <property type="entry name" value="OS02G0202900 PROTEIN"/>
    <property type="match status" value="1"/>
</dbReference>
<dbReference type="AlphaFoldDB" id="D8RFH1"/>
<evidence type="ECO:0000313" key="4">
    <source>
        <dbReference type="EMBL" id="EFJ28866.1"/>
    </source>
</evidence>
<dbReference type="Proteomes" id="UP000001514">
    <property type="component" value="Unassembled WGS sequence"/>
</dbReference>
<dbReference type="EMBL" id="GL377578">
    <property type="protein sequence ID" value="EFJ28866.1"/>
    <property type="molecule type" value="Genomic_DNA"/>
</dbReference>
<dbReference type="InParanoid" id="D8RFH1"/>
<dbReference type="HOGENOM" id="CLU_1581197_0_0_1"/>
<dbReference type="Pfam" id="PF00646">
    <property type="entry name" value="F-box"/>
    <property type="match status" value="1"/>
</dbReference>
<sequence length="169" mass="19076">MVPWKINRLIELKKSLISGLPNDVARHCLAKVPRVYHRSMRSVSTTWRKTVESEDFLAVRRKNGISGLVVILMENGHNSYCIYNLPSKSKAPLPDPLPTGLEIGGAIRHIQDRGGGHSPRRAGIQDELSPLDCGEPHPDLRFHREQLAADCRAVAVRYGDSEWELRPRR</sequence>
<keyword evidence="5" id="KW-1185">Reference proteome</keyword>
<evidence type="ECO:0000313" key="5">
    <source>
        <dbReference type="Proteomes" id="UP000001514"/>
    </source>
</evidence>
<dbReference type="InterPro" id="IPR001810">
    <property type="entry name" value="F-box_dom"/>
</dbReference>
<dbReference type="KEGG" id="smo:SELMODRAFT_410670"/>
<keyword evidence="2" id="KW-0677">Repeat</keyword>
<dbReference type="PANTHER" id="PTHR46344:SF27">
    <property type="entry name" value="KELCH REPEAT SUPERFAMILY PROTEIN"/>
    <property type="match status" value="1"/>
</dbReference>
<evidence type="ECO:0000256" key="2">
    <source>
        <dbReference type="ARBA" id="ARBA00022737"/>
    </source>
</evidence>
<dbReference type="Gramene" id="EFJ28866">
    <property type="protein sequence ID" value="EFJ28866"/>
    <property type="gene ID" value="SELMODRAFT_410670"/>
</dbReference>
<organism evidence="5">
    <name type="scientific">Selaginella moellendorffii</name>
    <name type="common">Spikemoss</name>
    <dbReference type="NCBI Taxonomy" id="88036"/>
    <lineage>
        <taxon>Eukaryota</taxon>
        <taxon>Viridiplantae</taxon>
        <taxon>Streptophyta</taxon>
        <taxon>Embryophyta</taxon>
        <taxon>Tracheophyta</taxon>
        <taxon>Lycopodiopsida</taxon>
        <taxon>Selaginellales</taxon>
        <taxon>Selaginellaceae</taxon>
        <taxon>Selaginella</taxon>
    </lineage>
</organism>
<dbReference type="eggNOG" id="KOG1072">
    <property type="taxonomic scope" value="Eukaryota"/>
</dbReference>
<evidence type="ECO:0000259" key="3">
    <source>
        <dbReference type="SMART" id="SM00256"/>
    </source>
</evidence>
<evidence type="ECO:0000256" key="1">
    <source>
        <dbReference type="ARBA" id="ARBA00022441"/>
    </source>
</evidence>
<gene>
    <name evidence="4" type="ORF">SELMODRAFT_410670</name>
</gene>
<keyword evidence="1" id="KW-0880">Kelch repeat</keyword>
<protein>
    <recommendedName>
        <fullName evidence="3">F-box domain-containing protein</fullName>
    </recommendedName>
</protein>
<feature type="domain" description="F-box" evidence="3">
    <location>
        <begin position="20"/>
        <end position="60"/>
    </location>
</feature>
<dbReference type="CDD" id="cd22152">
    <property type="entry name" value="F-box_AtAFR-like"/>
    <property type="match status" value="1"/>
</dbReference>
<dbReference type="SUPFAM" id="SSF81383">
    <property type="entry name" value="F-box domain"/>
    <property type="match status" value="1"/>
</dbReference>
<reference evidence="4 5" key="1">
    <citation type="journal article" date="2011" name="Science">
        <title>The Selaginella genome identifies genetic changes associated with the evolution of vascular plants.</title>
        <authorList>
            <person name="Banks J.A."/>
            <person name="Nishiyama T."/>
            <person name="Hasebe M."/>
            <person name="Bowman J.L."/>
            <person name="Gribskov M."/>
            <person name="dePamphilis C."/>
            <person name="Albert V.A."/>
            <person name="Aono N."/>
            <person name="Aoyama T."/>
            <person name="Ambrose B.A."/>
            <person name="Ashton N.W."/>
            <person name="Axtell M.J."/>
            <person name="Barker E."/>
            <person name="Barker M.S."/>
            <person name="Bennetzen J.L."/>
            <person name="Bonawitz N.D."/>
            <person name="Chapple C."/>
            <person name="Cheng C."/>
            <person name="Correa L.G."/>
            <person name="Dacre M."/>
            <person name="DeBarry J."/>
            <person name="Dreyer I."/>
            <person name="Elias M."/>
            <person name="Engstrom E.M."/>
            <person name="Estelle M."/>
            <person name="Feng L."/>
            <person name="Finet C."/>
            <person name="Floyd S.K."/>
            <person name="Frommer W.B."/>
            <person name="Fujita T."/>
            <person name="Gramzow L."/>
            <person name="Gutensohn M."/>
            <person name="Harholt J."/>
            <person name="Hattori M."/>
            <person name="Heyl A."/>
            <person name="Hirai T."/>
            <person name="Hiwatashi Y."/>
            <person name="Ishikawa M."/>
            <person name="Iwata M."/>
            <person name="Karol K.G."/>
            <person name="Koehler B."/>
            <person name="Kolukisaoglu U."/>
            <person name="Kubo M."/>
            <person name="Kurata T."/>
            <person name="Lalonde S."/>
            <person name="Li K."/>
            <person name="Li Y."/>
            <person name="Litt A."/>
            <person name="Lyons E."/>
            <person name="Manning G."/>
            <person name="Maruyama T."/>
            <person name="Michael T.P."/>
            <person name="Mikami K."/>
            <person name="Miyazaki S."/>
            <person name="Morinaga S."/>
            <person name="Murata T."/>
            <person name="Mueller-Roeber B."/>
            <person name="Nelson D.R."/>
            <person name="Obara M."/>
            <person name="Oguri Y."/>
            <person name="Olmstead R.G."/>
            <person name="Onodera N."/>
            <person name="Petersen B.L."/>
            <person name="Pils B."/>
            <person name="Prigge M."/>
            <person name="Rensing S.A."/>
            <person name="Riano-Pachon D.M."/>
            <person name="Roberts A.W."/>
            <person name="Sato Y."/>
            <person name="Scheller H.V."/>
            <person name="Schulz B."/>
            <person name="Schulz C."/>
            <person name="Shakirov E.V."/>
            <person name="Shibagaki N."/>
            <person name="Shinohara N."/>
            <person name="Shippen D.E."/>
            <person name="Soerensen I."/>
            <person name="Sotooka R."/>
            <person name="Sugimoto N."/>
            <person name="Sugita M."/>
            <person name="Sumikawa N."/>
            <person name="Tanurdzic M."/>
            <person name="Theissen G."/>
            <person name="Ulvskov P."/>
            <person name="Wakazuki S."/>
            <person name="Weng J.K."/>
            <person name="Willats W.W."/>
            <person name="Wipf D."/>
            <person name="Wolf P.G."/>
            <person name="Yang L."/>
            <person name="Zimmer A.D."/>
            <person name="Zhu Q."/>
            <person name="Mitros T."/>
            <person name="Hellsten U."/>
            <person name="Loque D."/>
            <person name="Otillar R."/>
            <person name="Salamov A."/>
            <person name="Schmutz J."/>
            <person name="Shapiro H."/>
            <person name="Lindquist E."/>
            <person name="Lucas S."/>
            <person name="Rokhsar D."/>
            <person name="Grigoriev I.V."/>
        </authorList>
    </citation>
    <scope>NUCLEOTIDE SEQUENCE [LARGE SCALE GENOMIC DNA]</scope>
</reference>
<proteinExistence type="predicted"/>
<dbReference type="SMART" id="SM00256">
    <property type="entry name" value="FBOX"/>
    <property type="match status" value="1"/>
</dbReference>